<dbReference type="GO" id="GO:0005634">
    <property type="term" value="C:nucleus"/>
    <property type="evidence" value="ECO:0007669"/>
    <property type="project" value="TreeGrafter"/>
</dbReference>
<comment type="caution">
    <text evidence="3">The sequence shown here is derived from an EMBL/GenBank/DDBJ whole genome shotgun (WGS) entry which is preliminary data.</text>
</comment>
<comment type="similarity">
    <text evidence="1">Belongs to the PUR DNA-binding protein family.</text>
</comment>
<reference evidence="3 4" key="1">
    <citation type="submission" date="2024-04" db="EMBL/GenBank/DDBJ databases">
        <authorList>
            <consortium name="Genoscope - CEA"/>
            <person name="William W."/>
        </authorList>
    </citation>
    <scope>NUCLEOTIDE SEQUENCE [LARGE SCALE GENOMIC DNA]</scope>
</reference>
<protein>
    <submittedName>
        <fullName evidence="3">Uncharacterized protein</fullName>
    </submittedName>
</protein>
<dbReference type="InterPro" id="IPR006628">
    <property type="entry name" value="PUR-bd_fam"/>
</dbReference>
<keyword evidence="2" id="KW-0238">DNA-binding</keyword>
<sequence length="71" mass="8474">MKCLILFTEPQNELPESRSMRVENKMFYFDVGSNRRGVYLRVSEVSVRNNFRTAITIPERSWGRFRDIISE</sequence>
<proteinExistence type="inferred from homology"/>
<dbReference type="Gene3D" id="3.10.450.700">
    <property type="match status" value="1"/>
</dbReference>
<dbReference type="PANTHER" id="PTHR12611:SF0">
    <property type="entry name" value="PURINE-RICH BINDING PROTEIN-ALPHA, ISOFORM B"/>
    <property type="match status" value="1"/>
</dbReference>
<keyword evidence="4" id="KW-1185">Reference proteome</keyword>
<dbReference type="GO" id="GO:0000981">
    <property type="term" value="F:DNA-binding transcription factor activity, RNA polymerase II-specific"/>
    <property type="evidence" value="ECO:0007669"/>
    <property type="project" value="TreeGrafter"/>
</dbReference>
<organism evidence="3 4">
    <name type="scientific">Lymnaea stagnalis</name>
    <name type="common">Great pond snail</name>
    <name type="synonym">Helix stagnalis</name>
    <dbReference type="NCBI Taxonomy" id="6523"/>
    <lineage>
        <taxon>Eukaryota</taxon>
        <taxon>Metazoa</taxon>
        <taxon>Spiralia</taxon>
        <taxon>Lophotrochozoa</taxon>
        <taxon>Mollusca</taxon>
        <taxon>Gastropoda</taxon>
        <taxon>Heterobranchia</taxon>
        <taxon>Euthyneura</taxon>
        <taxon>Panpulmonata</taxon>
        <taxon>Hygrophila</taxon>
        <taxon>Lymnaeoidea</taxon>
        <taxon>Lymnaeidae</taxon>
        <taxon>Lymnaea</taxon>
    </lineage>
</organism>
<evidence type="ECO:0000313" key="4">
    <source>
        <dbReference type="Proteomes" id="UP001497497"/>
    </source>
</evidence>
<dbReference type="Pfam" id="PF04845">
    <property type="entry name" value="PurA"/>
    <property type="match status" value="1"/>
</dbReference>
<evidence type="ECO:0000256" key="2">
    <source>
        <dbReference type="ARBA" id="ARBA00023125"/>
    </source>
</evidence>
<dbReference type="PANTHER" id="PTHR12611">
    <property type="entry name" value="PUR-TRANSCRIPTIONAL ACTIVATOR"/>
    <property type="match status" value="1"/>
</dbReference>
<dbReference type="SMART" id="SM00712">
    <property type="entry name" value="PUR"/>
    <property type="match status" value="1"/>
</dbReference>
<dbReference type="EMBL" id="CAXITT010004005">
    <property type="protein sequence ID" value="CAL1549101.1"/>
    <property type="molecule type" value="Genomic_DNA"/>
</dbReference>
<dbReference type="Proteomes" id="UP001497497">
    <property type="component" value="Unassembled WGS sequence"/>
</dbReference>
<gene>
    <name evidence="3" type="ORF">GSLYS_00022418001</name>
</gene>
<evidence type="ECO:0000313" key="3">
    <source>
        <dbReference type="EMBL" id="CAL1549101.1"/>
    </source>
</evidence>
<dbReference type="AlphaFoldDB" id="A0AAV2IS62"/>
<dbReference type="GO" id="GO:0032422">
    <property type="term" value="F:purine-rich negative regulatory element binding"/>
    <property type="evidence" value="ECO:0007669"/>
    <property type="project" value="InterPro"/>
</dbReference>
<accession>A0AAV2IS62</accession>
<dbReference type="GO" id="GO:0000977">
    <property type="term" value="F:RNA polymerase II transcription regulatory region sequence-specific DNA binding"/>
    <property type="evidence" value="ECO:0007669"/>
    <property type="project" value="InterPro"/>
</dbReference>
<name>A0AAV2IS62_LYMST</name>
<evidence type="ECO:0000256" key="1">
    <source>
        <dbReference type="ARBA" id="ARBA00009251"/>
    </source>
</evidence>
<feature type="non-terminal residue" evidence="3">
    <location>
        <position position="71"/>
    </location>
</feature>